<feature type="domain" description="RRM" evidence="5">
    <location>
        <begin position="322"/>
        <end position="400"/>
    </location>
</feature>
<dbReference type="STRING" id="655863.F0XUV2"/>
<dbReference type="SUPFAM" id="SSF54928">
    <property type="entry name" value="RNA-binding domain, RBD"/>
    <property type="match status" value="2"/>
</dbReference>
<evidence type="ECO:0000313" key="7">
    <source>
        <dbReference type="Proteomes" id="UP000007796"/>
    </source>
</evidence>
<keyword evidence="7" id="KW-1185">Reference proteome</keyword>
<dbReference type="eggNOG" id="KOG4733">
    <property type="taxonomic scope" value="Eukaryota"/>
</dbReference>
<evidence type="ECO:0000256" key="3">
    <source>
        <dbReference type="PROSITE-ProRule" id="PRU00176"/>
    </source>
</evidence>
<dbReference type="RefSeq" id="XP_014168122.1">
    <property type="nucleotide sequence ID" value="XM_014312647.1"/>
</dbReference>
<dbReference type="HOGENOM" id="CLU_029565_0_0_1"/>
<name>F0XUV2_GROCL</name>
<reference evidence="6 7" key="1">
    <citation type="journal article" date="2011" name="Proc. Natl. Acad. Sci. U.S.A.">
        <title>Genome and transcriptome analyses of the mountain pine beetle-fungal symbiont Grosmannia clavigera, a lodgepole pine pathogen.</title>
        <authorList>
            <person name="DiGuistini S."/>
            <person name="Wang Y."/>
            <person name="Liao N.Y."/>
            <person name="Taylor G."/>
            <person name="Tanguay P."/>
            <person name="Feau N."/>
            <person name="Henrissat B."/>
            <person name="Chan S.K."/>
            <person name="Hesse-Orce U."/>
            <person name="Alamouti S.M."/>
            <person name="Tsui C.K.M."/>
            <person name="Docking R.T."/>
            <person name="Levasseur A."/>
            <person name="Haridas S."/>
            <person name="Robertson G."/>
            <person name="Birol I."/>
            <person name="Holt R.A."/>
            <person name="Marra M.A."/>
            <person name="Hamelin R.C."/>
            <person name="Hirst M."/>
            <person name="Jones S.J.M."/>
            <person name="Bohlmann J."/>
            <person name="Breuil C."/>
        </authorList>
    </citation>
    <scope>NUCLEOTIDE SEQUENCE [LARGE SCALE GENOMIC DNA]</scope>
    <source>
        <strain evidence="7">kw1407 / UAMH 11150</strain>
    </source>
</reference>
<dbReference type="Proteomes" id="UP000007796">
    <property type="component" value="Unassembled WGS sequence"/>
</dbReference>
<dbReference type="Pfam" id="PF00076">
    <property type="entry name" value="RRM_1"/>
    <property type="match status" value="2"/>
</dbReference>
<dbReference type="GeneID" id="25977708"/>
<evidence type="ECO:0000256" key="4">
    <source>
        <dbReference type="SAM" id="MobiDB-lite"/>
    </source>
</evidence>
<dbReference type="InterPro" id="IPR012677">
    <property type="entry name" value="Nucleotide-bd_a/b_plait_sf"/>
</dbReference>
<feature type="domain" description="RRM" evidence="5">
    <location>
        <begin position="235"/>
        <end position="320"/>
    </location>
</feature>
<dbReference type="InterPro" id="IPR000504">
    <property type="entry name" value="RRM_dom"/>
</dbReference>
<dbReference type="SMART" id="SM00360">
    <property type="entry name" value="RRM"/>
    <property type="match status" value="2"/>
</dbReference>
<proteinExistence type="predicted"/>
<dbReference type="InParanoid" id="F0XUV2"/>
<dbReference type="OrthoDB" id="271725at2759"/>
<protein>
    <submittedName>
        <fullName evidence="6">RNA-binding protein</fullName>
    </submittedName>
</protein>
<dbReference type="GO" id="GO:0003723">
    <property type="term" value="F:RNA binding"/>
    <property type="evidence" value="ECO:0007669"/>
    <property type="project" value="UniProtKB-UniRule"/>
</dbReference>
<sequence length="501" mass="54288">MAVFQQQPAENGGHARRGRNTPIFVGNSDAALHHQGATGTPAHLQEDGLGGLMTQFRAMGLANGNMAPAGPAMHGINPGTFVTGADGSILFAAPYAGPLHPILAEHHAYGTAAYPIQYSAGGYPAAYATGSMIPLTPGRPMAYGDRVPRDLPILENRRSSYSTSATESTPTTPYFGHISDRNGGTRVASLERSSFTTPSPRDTTTYVPGNQAKIAIDPEIERLLAVDPPVPKAVPAVWTDHVKPMEQCLKNRIQERFGEVEQSKAIIDTATGACKGFGFAKFRDVKNSEKCIRGFYRLGYEVGFARESFNARLKAEGDESSTNLYISNLPKDINEAMLNHIFEPFHVVSSKILRDSMGNSRGVGFARFDTRDICEKVIKHFNGITVGQDHFVMQVRYADTPSQKELKRITAERRQYRTNEYNIGAYGTHAVGMNPSIYGPAVWNRRPQGSTGHRQEEVNDVHSASSEEGSADEGATVIEPSIAGSEFCGSPKPSSVEAIDV</sequence>
<evidence type="ECO:0000256" key="2">
    <source>
        <dbReference type="ARBA" id="ARBA00022884"/>
    </source>
</evidence>
<dbReference type="PANTHER" id="PTHR24012">
    <property type="entry name" value="RNA BINDING PROTEIN"/>
    <property type="match status" value="1"/>
</dbReference>
<evidence type="ECO:0000259" key="5">
    <source>
        <dbReference type="PROSITE" id="PS50102"/>
    </source>
</evidence>
<dbReference type="FunFam" id="3.30.70.330:FF:000468">
    <property type="entry name" value="Related to single-stranded DNA-binding protein MSSP-1"/>
    <property type="match status" value="1"/>
</dbReference>
<dbReference type="Gene3D" id="3.30.70.330">
    <property type="match status" value="2"/>
</dbReference>
<feature type="region of interest" description="Disordered" evidence="4">
    <location>
        <begin position="1"/>
        <end position="22"/>
    </location>
</feature>
<feature type="region of interest" description="Disordered" evidence="4">
    <location>
        <begin position="443"/>
        <end position="501"/>
    </location>
</feature>
<organism evidence="7">
    <name type="scientific">Grosmannia clavigera (strain kw1407 / UAMH 11150)</name>
    <name type="common">Blue stain fungus</name>
    <name type="synonym">Graphiocladiella clavigera</name>
    <dbReference type="NCBI Taxonomy" id="655863"/>
    <lineage>
        <taxon>Eukaryota</taxon>
        <taxon>Fungi</taxon>
        <taxon>Dikarya</taxon>
        <taxon>Ascomycota</taxon>
        <taxon>Pezizomycotina</taxon>
        <taxon>Sordariomycetes</taxon>
        <taxon>Sordariomycetidae</taxon>
        <taxon>Ophiostomatales</taxon>
        <taxon>Ophiostomataceae</taxon>
        <taxon>Leptographium</taxon>
    </lineage>
</organism>
<dbReference type="PROSITE" id="PS50102">
    <property type="entry name" value="RRM"/>
    <property type="match status" value="2"/>
</dbReference>
<evidence type="ECO:0000313" key="6">
    <source>
        <dbReference type="EMBL" id="EFW98639.1"/>
    </source>
</evidence>
<feature type="region of interest" description="Disordered" evidence="4">
    <location>
        <begin position="159"/>
        <end position="183"/>
    </location>
</feature>
<gene>
    <name evidence="6" type="ORF">CMQ_4491</name>
</gene>
<feature type="compositionally biased region" description="Low complexity" evidence="4">
    <location>
        <begin position="159"/>
        <end position="174"/>
    </location>
</feature>
<feature type="compositionally biased region" description="Low complexity" evidence="4">
    <location>
        <begin position="463"/>
        <end position="475"/>
    </location>
</feature>
<keyword evidence="2 3" id="KW-0694">RNA-binding</keyword>
<keyword evidence="1" id="KW-0677">Repeat</keyword>
<dbReference type="EMBL" id="GL630006">
    <property type="protein sequence ID" value="EFW98639.1"/>
    <property type="molecule type" value="Genomic_DNA"/>
</dbReference>
<dbReference type="AlphaFoldDB" id="F0XUV2"/>
<evidence type="ECO:0000256" key="1">
    <source>
        <dbReference type="ARBA" id="ARBA00022737"/>
    </source>
</evidence>
<dbReference type="InterPro" id="IPR035979">
    <property type="entry name" value="RBD_domain_sf"/>
</dbReference>
<accession>F0XUV2</accession>